<reference evidence="2" key="2">
    <citation type="submission" date="2020-06" db="EMBL/GenBank/DDBJ databases">
        <authorList>
            <person name="Sheffer M."/>
        </authorList>
    </citation>
    <scope>NUCLEOTIDE SEQUENCE</scope>
</reference>
<dbReference type="EMBL" id="JABXBU010002227">
    <property type="protein sequence ID" value="KAF8773147.1"/>
    <property type="molecule type" value="Genomic_DNA"/>
</dbReference>
<evidence type="ECO:0000256" key="1">
    <source>
        <dbReference type="ARBA" id="ARBA00009495"/>
    </source>
</evidence>
<gene>
    <name evidence="2" type="ORF">HNY73_015831</name>
</gene>
<dbReference type="GO" id="GO:0005634">
    <property type="term" value="C:nucleus"/>
    <property type="evidence" value="ECO:0007669"/>
    <property type="project" value="TreeGrafter"/>
</dbReference>
<keyword evidence="3" id="KW-1185">Reference proteome</keyword>
<comment type="similarity">
    <text evidence="1">Belongs to the constitutive coactivator of PPAR-gamma family.</text>
</comment>
<evidence type="ECO:0000313" key="2">
    <source>
        <dbReference type="EMBL" id="KAF8773147.1"/>
    </source>
</evidence>
<name>A0A8T0EGZ8_ARGBR</name>
<accession>A0A8T0EGZ8</accession>
<sequence length="990" mass="114402">MGVKGLMSALQDCPEASRCVSIEKMAKDHQHFFNCRPVLLVDGSNFIPWIYTYRKDSLECIYGGQWIQFKEILREFVLKFTSKGIKLVFIFDGTICEEKLIEWANRRMDRYREIASIFNNISRNLQEKAISCKQVSPALKLLAKFALKELDVEMYQTDKQVDADNFIADYANKNRAVFAILSDDSDFIILDTKPVLSTSNLRMEQLKTVMYDRYCLAERYLNISVKQLPLFACLMGNDYVPFPKLRQFHQGLSSRENPSKQDKIKNLCLLIKKEKWTGTFTNKRELYSISRKVFRHENGSDLIKRGLESYAIKNGTDTLSFCVRRNPAFEKAVHERHFSCSNACIFNLLCKKEYGSSEFCSSITMVVKGLFSLIQDCPEACRIISIEKMSNEHRRSSGCSPVLVVDGSHFLPFFCAYRKGSPKSIYGGQWIELKEALKEFVLKFASKGIKLVFIFDGTTSEEMLTDWAKRKMNKYREIASIFKDISQNLQGKVIARRHASPALKLLAKFALKESAVGIYQTDKGVNADSYIADYANKNRAVFAILSNNSEFIIMNTKPMLLTSQLRLKQLETVMYDRRCFAERYLNISVKQLPLFACLMGKNYTPPQQLTQFNQSLAEFEKPSIDAKFKNLCALITQKKWTGDFNNEEELSSISGEVFGDENKSGLVKHELESYVTDKVAIPLTLCVKMNPDFEQAIRERHFNCSNVCIFNLLCKREYWSSEVLEDGSRMASALVYREIRQRCYGILFNCFVEPGSEDSIVIEERCWYKKNQNENNNLREPERIHPLPLRSTSDLIKIEDLWFGCSEKRRFEFFWHILQIPMEFDILMQLPEDQVAISCILNYLIGGLKSGPLLEPLDVAAFVAQAVWKPSALDIKQLENPQVCPSTVNLSTLFVNGIEPVLMALETCGFPSPYKYTLPWQFFDGKLFHFLHNEAKNRPRVRVLCNDQDEIVKRFYQLLPVVTSRTEYDPERFEWRNILKDFDLEQNIKS</sequence>
<evidence type="ECO:0000313" key="3">
    <source>
        <dbReference type="Proteomes" id="UP000807504"/>
    </source>
</evidence>
<proteinExistence type="inferred from homology"/>
<dbReference type="PANTHER" id="PTHR15976:SF17">
    <property type="entry name" value="CONSTITUTIVE COACTIVATOR OF PEROXISOME PROLIFERATOR-ACTIVATED RECEPTOR GAMMA"/>
    <property type="match status" value="1"/>
</dbReference>
<dbReference type="InterPro" id="IPR029060">
    <property type="entry name" value="PIN-like_dom_sf"/>
</dbReference>
<organism evidence="2 3">
    <name type="scientific">Argiope bruennichi</name>
    <name type="common">Wasp spider</name>
    <name type="synonym">Aranea bruennichi</name>
    <dbReference type="NCBI Taxonomy" id="94029"/>
    <lineage>
        <taxon>Eukaryota</taxon>
        <taxon>Metazoa</taxon>
        <taxon>Ecdysozoa</taxon>
        <taxon>Arthropoda</taxon>
        <taxon>Chelicerata</taxon>
        <taxon>Arachnida</taxon>
        <taxon>Araneae</taxon>
        <taxon>Araneomorphae</taxon>
        <taxon>Entelegynae</taxon>
        <taxon>Araneoidea</taxon>
        <taxon>Araneidae</taxon>
        <taxon>Argiope</taxon>
    </lineage>
</organism>
<dbReference type="SUPFAM" id="SSF88723">
    <property type="entry name" value="PIN domain-like"/>
    <property type="match status" value="2"/>
</dbReference>
<comment type="caution">
    <text evidence="2">The sequence shown here is derived from an EMBL/GenBank/DDBJ whole genome shotgun (WGS) entry which is preliminary data.</text>
</comment>
<dbReference type="PANTHER" id="PTHR15976">
    <property type="entry name" value="CONSTITUTIVE COACTIVATOR OF PEROXISOME PROLIFERATOR-ACTIVATED RECEPTOR GAMMA"/>
    <property type="match status" value="1"/>
</dbReference>
<dbReference type="Gene3D" id="3.40.50.1010">
    <property type="entry name" value="5'-nuclease"/>
    <property type="match status" value="2"/>
</dbReference>
<dbReference type="Proteomes" id="UP000807504">
    <property type="component" value="Unassembled WGS sequence"/>
</dbReference>
<dbReference type="AlphaFoldDB" id="A0A8T0EGZ8"/>
<reference evidence="2" key="1">
    <citation type="journal article" date="2020" name="bioRxiv">
        <title>Chromosome-level reference genome of the European wasp spider Argiope bruennichi: a resource for studies on range expansion and evolutionary adaptation.</title>
        <authorList>
            <person name="Sheffer M.M."/>
            <person name="Hoppe A."/>
            <person name="Krehenwinkel H."/>
            <person name="Uhl G."/>
            <person name="Kuss A.W."/>
            <person name="Jensen L."/>
            <person name="Jensen C."/>
            <person name="Gillespie R.G."/>
            <person name="Hoff K.J."/>
            <person name="Prost S."/>
        </authorList>
    </citation>
    <scope>NUCLEOTIDE SEQUENCE</scope>
</reference>
<dbReference type="InterPro" id="IPR026784">
    <property type="entry name" value="Coact_PPARg"/>
</dbReference>
<protein>
    <submittedName>
        <fullName evidence="2">Constitutive coactivator of peroxisome like protein</fullName>
    </submittedName>
</protein>